<sequence>MKSYFASVTAYDINQVTIAKSYHSRCKKCKRTFSYGFIDEKSGMRKLNVDRDYIMFNNVTAYSKRLMKYIDNMITIGAVSFEKLSEIVEGNWESNKINPDRIEEAWFIYRILEFMNVFPEWPRHTSSKALDLESLCHFNFPEIKRMIDSLWINHICSEVGCKERFIVIDGNEKLYRFICSAEKKKVTGNKGEVNGYDMCIRNPIRGNQFKKSERLCEEHLNGSSGSTVEQLDIGPVTRSMTKSLPTVITMGE</sequence>
<proteinExistence type="predicted"/>
<reference evidence="1" key="1">
    <citation type="submission" date="2021-01" db="UniProtKB">
        <authorList>
            <consortium name="EnsemblMetazoa"/>
        </authorList>
    </citation>
    <scope>IDENTIFICATION</scope>
</reference>
<protein>
    <submittedName>
        <fullName evidence="1">Uncharacterized protein</fullName>
    </submittedName>
</protein>
<dbReference type="EnsemblMetazoa" id="CLYHEMT025122.1">
    <property type="protein sequence ID" value="CLYHEMP025122.1"/>
    <property type="gene ID" value="CLYHEMG025122"/>
</dbReference>
<dbReference type="AlphaFoldDB" id="A0A7M5XKB2"/>
<evidence type="ECO:0000313" key="1">
    <source>
        <dbReference type="EnsemblMetazoa" id="CLYHEMP025122.1"/>
    </source>
</evidence>
<evidence type="ECO:0000313" key="2">
    <source>
        <dbReference type="Proteomes" id="UP000594262"/>
    </source>
</evidence>
<name>A0A7M5XKB2_9CNID</name>
<dbReference type="OrthoDB" id="10011386at2759"/>
<dbReference type="Proteomes" id="UP000594262">
    <property type="component" value="Unplaced"/>
</dbReference>
<keyword evidence="2" id="KW-1185">Reference proteome</keyword>
<organism evidence="1 2">
    <name type="scientific">Clytia hemisphaerica</name>
    <dbReference type="NCBI Taxonomy" id="252671"/>
    <lineage>
        <taxon>Eukaryota</taxon>
        <taxon>Metazoa</taxon>
        <taxon>Cnidaria</taxon>
        <taxon>Hydrozoa</taxon>
        <taxon>Hydroidolina</taxon>
        <taxon>Leptothecata</taxon>
        <taxon>Obeliida</taxon>
        <taxon>Clytiidae</taxon>
        <taxon>Clytia</taxon>
    </lineage>
</organism>
<accession>A0A7M5XKB2</accession>